<dbReference type="AlphaFoldDB" id="A0AA36N2V9"/>
<evidence type="ECO:0000256" key="1">
    <source>
        <dbReference type="SAM" id="MobiDB-lite"/>
    </source>
</evidence>
<name>A0AA36N2V9_9DINO</name>
<sequence length="109" mass="12472">AEEPPKQLQRAAPEARQEAESADLSWPIVRTAPPEPADIGRLRAELQAKEQILQLLRKEAIDHRFLIEVLERETFAKEEALVQLRAAEAHQKELVRLAAEIHQRDEGLR</sequence>
<feature type="region of interest" description="Disordered" evidence="1">
    <location>
        <begin position="1"/>
        <end position="24"/>
    </location>
</feature>
<organism evidence="2 3">
    <name type="scientific">Effrenium voratum</name>
    <dbReference type="NCBI Taxonomy" id="2562239"/>
    <lineage>
        <taxon>Eukaryota</taxon>
        <taxon>Sar</taxon>
        <taxon>Alveolata</taxon>
        <taxon>Dinophyceae</taxon>
        <taxon>Suessiales</taxon>
        <taxon>Symbiodiniaceae</taxon>
        <taxon>Effrenium</taxon>
    </lineage>
</organism>
<dbReference type="Proteomes" id="UP001178507">
    <property type="component" value="Unassembled WGS sequence"/>
</dbReference>
<proteinExistence type="predicted"/>
<dbReference type="EMBL" id="CAUJNA010001722">
    <property type="protein sequence ID" value="CAJ1388604.1"/>
    <property type="molecule type" value="Genomic_DNA"/>
</dbReference>
<gene>
    <name evidence="2" type="ORF">EVOR1521_LOCUS14431</name>
</gene>
<accession>A0AA36N2V9</accession>
<evidence type="ECO:0000313" key="2">
    <source>
        <dbReference type="EMBL" id="CAJ1388604.1"/>
    </source>
</evidence>
<protein>
    <submittedName>
        <fullName evidence="2">Uncharacterized protein</fullName>
    </submittedName>
</protein>
<reference evidence="2" key="1">
    <citation type="submission" date="2023-08" db="EMBL/GenBank/DDBJ databases">
        <authorList>
            <person name="Chen Y."/>
            <person name="Shah S."/>
            <person name="Dougan E. K."/>
            <person name="Thang M."/>
            <person name="Chan C."/>
        </authorList>
    </citation>
    <scope>NUCLEOTIDE SEQUENCE</scope>
</reference>
<keyword evidence="3" id="KW-1185">Reference proteome</keyword>
<feature type="non-terminal residue" evidence="2">
    <location>
        <position position="1"/>
    </location>
</feature>
<comment type="caution">
    <text evidence="2">The sequence shown here is derived from an EMBL/GenBank/DDBJ whole genome shotgun (WGS) entry which is preliminary data.</text>
</comment>
<feature type="non-terminal residue" evidence="2">
    <location>
        <position position="109"/>
    </location>
</feature>
<evidence type="ECO:0000313" key="3">
    <source>
        <dbReference type="Proteomes" id="UP001178507"/>
    </source>
</evidence>